<dbReference type="Pfam" id="PF08044">
    <property type="entry name" value="DUF1707"/>
    <property type="match status" value="1"/>
</dbReference>
<keyword evidence="1" id="KW-0472">Membrane</keyword>
<comment type="caution">
    <text evidence="3">The sequence shown here is derived from an EMBL/GenBank/DDBJ whole genome shotgun (WGS) entry which is preliminary data.</text>
</comment>
<dbReference type="InterPro" id="IPR012551">
    <property type="entry name" value="DUF1707_SHOCT-like"/>
</dbReference>
<keyword evidence="1" id="KW-1133">Transmembrane helix</keyword>
<dbReference type="RefSeq" id="WP_160823447.1">
    <property type="nucleotide sequence ID" value="NZ_JBHSXE010000001.1"/>
</dbReference>
<gene>
    <name evidence="3" type="ORF">ACFQKB_35300</name>
</gene>
<protein>
    <submittedName>
        <fullName evidence="3">DUF1707 domain-containing protein</fullName>
    </submittedName>
</protein>
<evidence type="ECO:0000259" key="2">
    <source>
        <dbReference type="Pfam" id="PF08044"/>
    </source>
</evidence>
<feature type="transmembrane region" description="Helical" evidence="1">
    <location>
        <begin position="153"/>
        <end position="173"/>
    </location>
</feature>
<accession>A0ABW2CTE5</accession>
<evidence type="ECO:0000256" key="1">
    <source>
        <dbReference type="SAM" id="Phobius"/>
    </source>
</evidence>
<sequence>MTRTDDIRVGDAERDAVTAALHEHFAAGRLDREELDERLDAALAAKTFGALRAIVDDLPGPNGLPDRSEAARAALGPQYGPAFGPGSGVPFRPFEGPFGHPVRGRHGHARLAAYHGGRPARGHGHRHPPFAAFPVLMAVFLIVTFTAGAGVAILTVLHIAMIVWIVRALALAISTRRARRLP</sequence>
<reference evidence="4" key="1">
    <citation type="journal article" date="2019" name="Int. J. Syst. Evol. Microbiol.">
        <title>The Global Catalogue of Microorganisms (GCM) 10K type strain sequencing project: providing services to taxonomists for standard genome sequencing and annotation.</title>
        <authorList>
            <consortium name="The Broad Institute Genomics Platform"/>
            <consortium name="The Broad Institute Genome Sequencing Center for Infectious Disease"/>
            <person name="Wu L."/>
            <person name="Ma J."/>
        </authorList>
    </citation>
    <scope>NUCLEOTIDE SEQUENCE [LARGE SCALE GENOMIC DNA]</scope>
    <source>
        <strain evidence="4">JCM 3369</strain>
    </source>
</reference>
<name>A0ABW2CTE5_9ACTN</name>
<proteinExistence type="predicted"/>
<keyword evidence="4" id="KW-1185">Reference proteome</keyword>
<feature type="domain" description="DUF1707" evidence="2">
    <location>
        <begin position="7"/>
        <end position="59"/>
    </location>
</feature>
<dbReference type="EMBL" id="JBHSXS010000033">
    <property type="protein sequence ID" value="MFC6885067.1"/>
    <property type="molecule type" value="Genomic_DNA"/>
</dbReference>
<evidence type="ECO:0000313" key="3">
    <source>
        <dbReference type="EMBL" id="MFC6885067.1"/>
    </source>
</evidence>
<evidence type="ECO:0000313" key="4">
    <source>
        <dbReference type="Proteomes" id="UP001596380"/>
    </source>
</evidence>
<dbReference type="Proteomes" id="UP001596380">
    <property type="component" value="Unassembled WGS sequence"/>
</dbReference>
<keyword evidence="1" id="KW-0812">Transmembrane</keyword>
<organism evidence="3 4">
    <name type="scientific">Actinomadura yumaensis</name>
    <dbReference type="NCBI Taxonomy" id="111807"/>
    <lineage>
        <taxon>Bacteria</taxon>
        <taxon>Bacillati</taxon>
        <taxon>Actinomycetota</taxon>
        <taxon>Actinomycetes</taxon>
        <taxon>Streptosporangiales</taxon>
        <taxon>Thermomonosporaceae</taxon>
        <taxon>Actinomadura</taxon>
    </lineage>
</organism>
<feature type="transmembrane region" description="Helical" evidence="1">
    <location>
        <begin position="130"/>
        <end position="147"/>
    </location>
</feature>